<accession>A0A6H2A353</accession>
<organism evidence="1">
    <name type="scientific">viral metagenome</name>
    <dbReference type="NCBI Taxonomy" id="1070528"/>
    <lineage>
        <taxon>unclassified sequences</taxon>
        <taxon>metagenomes</taxon>
        <taxon>organismal metagenomes</taxon>
    </lineage>
</organism>
<proteinExistence type="predicted"/>
<dbReference type="AlphaFoldDB" id="A0A6H2A353"/>
<protein>
    <submittedName>
        <fullName evidence="1">Uncharacterized protein</fullName>
    </submittedName>
</protein>
<name>A0A6H2A353_9ZZZZ</name>
<gene>
    <name evidence="1" type="ORF">TM448A04129_0003</name>
</gene>
<evidence type="ECO:0000313" key="1">
    <source>
        <dbReference type="EMBL" id="QJA53880.1"/>
    </source>
</evidence>
<dbReference type="EMBL" id="MT144459">
    <property type="protein sequence ID" value="QJA53880.1"/>
    <property type="molecule type" value="Genomic_DNA"/>
</dbReference>
<sequence>MATYEILSEGVKYVATGLLAVLWWDVRKVRQMKDSIMVDIEKKYLTKDKHVDLCLIKEAETENKVLKAIHETKDEIIKEIQKSNGA</sequence>
<reference evidence="1" key="1">
    <citation type="submission" date="2020-03" db="EMBL/GenBank/DDBJ databases">
        <title>The deep terrestrial virosphere.</title>
        <authorList>
            <person name="Holmfeldt K."/>
            <person name="Nilsson E."/>
            <person name="Simone D."/>
            <person name="Lopez-Fernandez M."/>
            <person name="Wu X."/>
            <person name="de Brujin I."/>
            <person name="Lundin D."/>
            <person name="Andersson A."/>
            <person name="Bertilsson S."/>
            <person name="Dopson M."/>
        </authorList>
    </citation>
    <scope>NUCLEOTIDE SEQUENCE</scope>
    <source>
        <strain evidence="1">TM448A04129</strain>
    </source>
</reference>